<organism evidence="9 10">
    <name type="scientific">Aquilegia coerulea</name>
    <name type="common">Rocky mountain columbine</name>
    <dbReference type="NCBI Taxonomy" id="218851"/>
    <lineage>
        <taxon>Eukaryota</taxon>
        <taxon>Viridiplantae</taxon>
        <taxon>Streptophyta</taxon>
        <taxon>Embryophyta</taxon>
        <taxon>Tracheophyta</taxon>
        <taxon>Spermatophyta</taxon>
        <taxon>Magnoliopsida</taxon>
        <taxon>Ranunculales</taxon>
        <taxon>Ranunculaceae</taxon>
        <taxon>Thalictroideae</taxon>
        <taxon>Aquilegia</taxon>
    </lineage>
</organism>
<evidence type="ECO:0000256" key="5">
    <source>
        <dbReference type="ARBA" id="ARBA00023242"/>
    </source>
</evidence>
<evidence type="ECO:0000256" key="4">
    <source>
        <dbReference type="ARBA" id="ARBA00023163"/>
    </source>
</evidence>
<feature type="domain" description="OVATE" evidence="8">
    <location>
        <begin position="324"/>
        <end position="383"/>
    </location>
</feature>
<dbReference type="PANTHER" id="PTHR33057">
    <property type="entry name" value="TRANSCRIPTION REPRESSOR OFP7-RELATED"/>
    <property type="match status" value="1"/>
</dbReference>
<evidence type="ECO:0000256" key="1">
    <source>
        <dbReference type="ARBA" id="ARBA00004123"/>
    </source>
</evidence>
<accession>A0A2G5DFS6</accession>
<evidence type="ECO:0000313" key="10">
    <source>
        <dbReference type="Proteomes" id="UP000230069"/>
    </source>
</evidence>
<feature type="compositionally biased region" description="Basic and acidic residues" evidence="7">
    <location>
        <begin position="188"/>
        <end position="198"/>
    </location>
</feature>
<dbReference type="PANTHER" id="PTHR33057:SF82">
    <property type="entry name" value="TRANSCRIPTION REPRESSOR OFP5"/>
    <property type="match status" value="1"/>
</dbReference>
<dbReference type="AlphaFoldDB" id="A0A2G5DFS6"/>
<dbReference type="NCBIfam" id="TIGR01568">
    <property type="entry name" value="A_thal_3678"/>
    <property type="match status" value="1"/>
</dbReference>
<feature type="region of interest" description="Disordered" evidence="7">
    <location>
        <begin position="180"/>
        <end position="225"/>
    </location>
</feature>
<dbReference type="EMBL" id="KZ305038">
    <property type="protein sequence ID" value="PIA42067.1"/>
    <property type="molecule type" value="Genomic_DNA"/>
</dbReference>
<keyword evidence="2 6" id="KW-0678">Repressor</keyword>
<dbReference type="GO" id="GO:0005634">
    <property type="term" value="C:nucleus"/>
    <property type="evidence" value="ECO:0007669"/>
    <property type="project" value="UniProtKB-SubCell"/>
</dbReference>
<gene>
    <name evidence="9" type="ORF">AQUCO_02100132v1</name>
</gene>
<dbReference type="STRING" id="218851.A0A2G5DFS6"/>
<dbReference type="OrthoDB" id="1928390at2759"/>
<keyword evidence="4 6" id="KW-0804">Transcription</keyword>
<dbReference type="Proteomes" id="UP000230069">
    <property type="component" value="Unassembled WGS sequence"/>
</dbReference>
<dbReference type="InParanoid" id="A0A2G5DFS6"/>
<sequence>MDEGGKSSSSSTFSSLSQVFPMSWFSKIKQIGKKNQSPPAKTKRKTKPLSCLSNKTIRDIAGEDDYDGDGYWQLSFAGSSAGKSNKGVVSSGLYDSHDELELPMSSCPSCRSCNREIVRKEDAGKFNDMVCNVRKMRDLGYADREDSKVQTPRRRIQKGRKSIKVDRRILEEMVFDSGKELTGVSQRSSDDSVERNNLDFECLSSPNSNHIKQRQRNKREDQESNQRLEKLEAVLEAQSEKKAAKLAKIQELLSKSEKQRKYVCNRESHKKRAKQSYKVKVHSPRTPSKVEICKIRALEDLKKAKTRKKDSIIKKGKALENFAVTKCSFNPQNDFRDSMVEMIVEKGLWSPEELENLLACYLSLNSVEYHDLIVRVFQQIWLDINHLRSRFGL</sequence>
<evidence type="ECO:0000256" key="6">
    <source>
        <dbReference type="RuleBase" id="RU367028"/>
    </source>
</evidence>
<comment type="function">
    <text evidence="6">Transcriptional repressor that regulates multiple aspects of plant growth and development.</text>
</comment>
<name>A0A2G5DFS6_AQUCA</name>
<comment type="subcellular location">
    <subcellularLocation>
        <location evidence="1 6">Nucleus</location>
    </subcellularLocation>
</comment>
<reference evidence="9 10" key="1">
    <citation type="submission" date="2017-09" db="EMBL/GenBank/DDBJ databases">
        <title>WGS assembly of Aquilegia coerulea Goldsmith.</title>
        <authorList>
            <person name="Hodges S."/>
            <person name="Kramer E."/>
            <person name="Nordborg M."/>
            <person name="Tomkins J."/>
            <person name="Borevitz J."/>
            <person name="Derieg N."/>
            <person name="Yan J."/>
            <person name="Mihaltcheva S."/>
            <person name="Hayes R.D."/>
            <person name="Rokhsar D."/>
        </authorList>
    </citation>
    <scope>NUCLEOTIDE SEQUENCE [LARGE SCALE GENOMIC DNA]</scope>
    <source>
        <strain evidence="10">cv. Goldsmith</strain>
    </source>
</reference>
<dbReference type="InterPro" id="IPR006458">
    <property type="entry name" value="Ovate_C"/>
</dbReference>
<dbReference type="InterPro" id="IPR038933">
    <property type="entry name" value="Ovate"/>
</dbReference>
<dbReference type="FunCoup" id="A0A2G5DFS6">
    <property type="interactions" value="27"/>
</dbReference>
<keyword evidence="10" id="KW-1185">Reference proteome</keyword>
<keyword evidence="3 6" id="KW-0805">Transcription regulation</keyword>
<proteinExistence type="predicted"/>
<dbReference type="GO" id="GO:0045892">
    <property type="term" value="P:negative regulation of DNA-templated transcription"/>
    <property type="evidence" value="ECO:0007669"/>
    <property type="project" value="UniProtKB-UniRule"/>
</dbReference>
<dbReference type="Pfam" id="PF04844">
    <property type="entry name" value="Ovate"/>
    <property type="match status" value="1"/>
</dbReference>
<evidence type="ECO:0000259" key="8">
    <source>
        <dbReference type="PROSITE" id="PS51754"/>
    </source>
</evidence>
<protein>
    <recommendedName>
        <fullName evidence="6">Transcription repressor</fullName>
    </recommendedName>
    <alternativeName>
        <fullName evidence="6">Ovate family protein</fullName>
    </alternativeName>
</protein>
<keyword evidence="5 6" id="KW-0539">Nucleus</keyword>
<evidence type="ECO:0000256" key="3">
    <source>
        <dbReference type="ARBA" id="ARBA00023015"/>
    </source>
</evidence>
<evidence type="ECO:0000256" key="2">
    <source>
        <dbReference type="ARBA" id="ARBA00022491"/>
    </source>
</evidence>
<evidence type="ECO:0000256" key="7">
    <source>
        <dbReference type="SAM" id="MobiDB-lite"/>
    </source>
</evidence>
<dbReference type="PROSITE" id="PS51754">
    <property type="entry name" value="OVATE"/>
    <property type="match status" value="1"/>
</dbReference>
<evidence type="ECO:0000313" key="9">
    <source>
        <dbReference type="EMBL" id="PIA42067.1"/>
    </source>
</evidence>